<organism evidence="2">
    <name type="scientific">marine metagenome</name>
    <dbReference type="NCBI Taxonomy" id="408172"/>
    <lineage>
        <taxon>unclassified sequences</taxon>
        <taxon>metagenomes</taxon>
        <taxon>ecological metagenomes</taxon>
    </lineage>
</organism>
<dbReference type="EMBL" id="UINC01221093">
    <property type="protein sequence ID" value="SVE49284.1"/>
    <property type="molecule type" value="Genomic_DNA"/>
</dbReference>
<gene>
    <name evidence="2" type="ORF">METZ01_LOCUS502138</name>
</gene>
<accession>A0A383DY94</accession>
<dbReference type="Gene3D" id="3.60.110.10">
    <property type="entry name" value="Carbon-nitrogen hydrolase"/>
    <property type="match status" value="1"/>
</dbReference>
<sequence length="103" mass="11373">MSRLLTIGAAQQGPVAGDMPRSAVIERLIDLMRQGAEAGCDLIVFTEVALVPFFPHWHMTDESQIDAYFEHEMPSPETQPLFDEAARLGVGFHLGFAELTAEE</sequence>
<protein>
    <recommendedName>
        <fullName evidence="1">CN hydrolase domain-containing protein</fullName>
    </recommendedName>
</protein>
<dbReference type="InterPro" id="IPR036526">
    <property type="entry name" value="C-N_Hydrolase_sf"/>
</dbReference>
<feature type="domain" description="CN hydrolase" evidence="1">
    <location>
        <begin position="5"/>
        <end position="103"/>
    </location>
</feature>
<evidence type="ECO:0000313" key="2">
    <source>
        <dbReference type="EMBL" id="SVE49284.1"/>
    </source>
</evidence>
<dbReference type="SUPFAM" id="SSF56317">
    <property type="entry name" value="Carbon-nitrogen hydrolase"/>
    <property type="match status" value="1"/>
</dbReference>
<dbReference type="Pfam" id="PF00795">
    <property type="entry name" value="CN_hydrolase"/>
    <property type="match status" value="1"/>
</dbReference>
<dbReference type="AlphaFoldDB" id="A0A383DY94"/>
<evidence type="ECO:0000259" key="1">
    <source>
        <dbReference type="PROSITE" id="PS50263"/>
    </source>
</evidence>
<proteinExistence type="predicted"/>
<reference evidence="2" key="1">
    <citation type="submission" date="2018-05" db="EMBL/GenBank/DDBJ databases">
        <authorList>
            <person name="Lanie J.A."/>
            <person name="Ng W.-L."/>
            <person name="Kazmierczak K.M."/>
            <person name="Andrzejewski T.M."/>
            <person name="Davidsen T.M."/>
            <person name="Wayne K.J."/>
            <person name="Tettelin H."/>
            <person name="Glass J.I."/>
            <person name="Rusch D."/>
            <person name="Podicherti R."/>
            <person name="Tsui H.-C.T."/>
            <person name="Winkler M.E."/>
        </authorList>
    </citation>
    <scope>NUCLEOTIDE SEQUENCE</scope>
</reference>
<name>A0A383DY94_9ZZZZ</name>
<feature type="non-terminal residue" evidence="2">
    <location>
        <position position="103"/>
    </location>
</feature>
<dbReference type="PROSITE" id="PS50263">
    <property type="entry name" value="CN_HYDROLASE"/>
    <property type="match status" value="1"/>
</dbReference>
<dbReference type="InterPro" id="IPR003010">
    <property type="entry name" value="C-N_Hydrolase"/>
</dbReference>